<protein>
    <recommendedName>
        <fullName evidence="6">RRM domain-containing protein</fullName>
    </recommendedName>
</protein>
<evidence type="ECO:0000256" key="5">
    <source>
        <dbReference type="SAM" id="MobiDB-lite"/>
    </source>
</evidence>
<gene>
    <name evidence="7" type="ORF">NEZAVI_LOCUS13443</name>
</gene>
<dbReference type="Pfam" id="PF00076">
    <property type="entry name" value="RRM_1"/>
    <property type="match status" value="3"/>
</dbReference>
<dbReference type="InterPro" id="IPR035979">
    <property type="entry name" value="RBD_domain_sf"/>
</dbReference>
<keyword evidence="2" id="KW-0677">Repeat</keyword>
<dbReference type="FunFam" id="3.30.70.330:FF:000480">
    <property type="entry name" value="Fne, isoform A"/>
    <property type="match status" value="1"/>
</dbReference>
<feature type="domain" description="RRM" evidence="6">
    <location>
        <begin position="122"/>
        <end position="214"/>
    </location>
</feature>
<sequence>MVGMHSSQIDSQVSSKNDCHQRTATEVSGNKEESRTNLIVNYLPQSMSEDEIRSRFSSIGEVESCKLMKHKVTGQSLGYAFVNYRRPMDAIKAINMLNGLSLENKTIKVSFARPSSEAIVGANLYICGLPKMYTLKDLEDLFSPIGKIISSKILQGNMAQPTGSNSSNNVLCMSRGIGFIRYSLRTEAEKAIKVLNGTIPKGCTEPISVKFAHNPANSINVFPPVPPRMVVGVPNRLGLTPSNMIPPSSMPPHISNHLLVRPKHPSVGNFRFNPMSVDYQVNAVFPGSMKNGLGWNIFVFNLPPETQENVLWQLFGPFGAVQSVKVIVDLQTNKCKGYGFVTMSNRDEAETAVRSLNGFSLEMDSVN</sequence>
<evidence type="ECO:0000256" key="3">
    <source>
        <dbReference type="ARBA" id="ARBA00022884"/>
    </source>
</evidence>
<name>A0A9P0HND6_NEZVI</name>
<evidence type="ECO:0000313" key="7">
    <source>
        <dbReference type="EMBL" id="CAH1405183.1"/>
    </source>
</evidence>
<dbReference type="PRINTS" id="PR00961">
    <property type="entry name" value="HUDSXLRNA"/>
</dbReference>
<dbReference type="EMBL" id="OV725082">
    <property type="protein sequence ID" value="CAH1405183.1"/>
    <property type="molecule type" value="Genomic_DNA"/>
</dbReference>
<dbReference type="GO" id="GO:0003723">
    <property type="term" value="F:RNA binding"/>
    <property type="evidence" value="ECO:0007669"/>
    <property type="project" value="UniProtKB-UniRule"/>
</dbReference>
<evidence type="ECO:0000256" key="4">
    <source>
        <dbReference type="PROSITE-ProRule" id="PRU00176"/>
    </source>
</evidence>
<dbReference type="InterPro" id="IPR002343">
    <property type="entry name" value="Hud_Sxl_RNA"/>
</dbReference>
<dbReference type="NCBIfam" id="TIGR01661">
    <property type="entry name" value="ELAV_HUD_SF"/>
    <property type="match status" value="1"/>
</dbReference>
<dbReference type="InterPro" id="IPR000504">
    <property type="entry name" value="RRM_dom"/>
</dbReference>
<dbReference type="PANTHER" id="PTHR10352">
    <property type="entry name" value="EUKARYOTIC TRANSLATION INITIATION FACTOR 3 SUBUNIT G"/>
    <property type="match status" value="1"/>
</dbReference>
<comment type="similarity">
    <text evidence="1">Belongs to the RRM elav family.</text>
</comment>
<dbReference type="Proteomes" id="UP001152798">
    <property type="component" value="Chromosome 6"/>
</dbReference>
<feature type="compositionally biased region" description="Basic and acidic residues" evidence="5">
    <location>
        <begin position="17"/>
        <end position="32"/>
    </location>
</feature>
<feature type="region of interest" description="Disordered" evidence="5">
    <location>
        <begin position="1"/>
        <end position="32"/>
    </location>
</feature>
<dbReference type="InterPro" id="IPR034775">
    <property type="entry name" value="Elav_RRM1"/>
</dbReference>
<feature type="domain" description="RRM" evidence="6">
    <location>
        <begin position="295"/>
        <end position="367"/>
    </location>
</feature>
<feature type="compositionally biased region" description="Polar residues" evidence="5">
    <location>
        <begin position="1"/>
        <end position="16"/>
    </location>
</feature>
<keyword evidence="3 4" id="KW-0694">RNA-binding</keyword>
<dbReference type="SMART" id="SM00360">
    <property type="entry name" value="RRM"/>
    <property type="match status" value="3"/>
</dbReference>
<organism evidence="7 8">
    <name type="scientific">Nezara viridula</name>
    <name type="common">Southern green stink bug</name>
    <name type="synonym">Cimex viridulus</name>
    <dbReference type="NCBI Taxonomy" id="85310"/>
    <lineage>
        <taxon>Eukaryota</taxon>
        <taxon>Metazoa</taxon>
        <taxon>Ecdysozoa</taxon>
        <taxon>Arthropoda</taxon>
        <taxon>Hexapoda</taxon>
        <taxon>Insecta</taxon>
        <taxon>Pterygota</taxon>
        <taxon>Neoptera</taxon>
        <taxon>Paraneoptera</taxon>
        <taxon>Hemiptera</taxon>
        <taxon>Heteroptera</taxon>
        <taxon>Panheteroptera</taxon>
        <taxon>Pentatomomorpha</taxon>
        <taxon>Pentatomoidea</taxon>
        <taxon>Pentatomidae</taxon>
        <taxon>Pentatominae</taxon>
        <taxon>Nezara</taxon>
    </lineage>
</organism>
<dbReference type="GO" id="GO:1990904">
    <property type="term" value="C:ribonucleoprotein complex"/>
    <property type="evidence" value="ECO:0007669"/>
    <property type="project" value="InterPro"/>
</dbReference>
<feature type="domain" description="RRM" evidence="6">
    <location>
        <begin position="36"/>
        <end position="114"/>
    </location>
</feature>
<evidence type="ECO:0000256" key="2">
    <source>
        <dbReference type="ARBA" id="ARBA00022737"/>
    </source>
</evidence>
<evidence type="ECO:0000313" key="8">
    <source>
        <dbReference type="Proteomes" id="UP001152798"/>
    </source>
</evidence>
<dbReference type="AlphaFoldDB" id="A0A9P0HND6"/>
<reference evidence="7" key="1">
    <citation type="submission" date="2022-01" db="EMBL/GenBank/DDBJ databases">
        <authorList>
            <person name="King R."/>
        </authorList>
    </citation>
    <scope>NUCLEOTIDE SEQUENCE</scope>
</reference>
<dbReference type="InterPro" id="IPR012677">
    <property type="entry name" value="Nucleotide-bd_a/b_plait_sf"/>
</dbReference>
<proteinExistence type="inferred from homology"/>
<evidence type="ECO:0000256" key="1">
    <source>
        <dbReference type="ARBA" id="ARBA00006266"/>
    </source>
</evidence>
<accession>A0A9P0HND6</accession>
<dbReference type="PROSITE" id="PS50102">
    <property type="entry name" value="RRM"/>
    <property type="match status" value="3"/>
</dbReference>
<keyword evidence="8" id="KW-1185">Reference proteome</keyword>
<dbReference type="SUPFAM" id="SSF54928">
    <property type="entry name" value="RNA-binding domain, RBD"/>
    <property type="match status" value="2"/>
</dbReference>
<dbReference type="CDD" id="cd12650">
    <property type="entry name" value="RRM1_Hu"/>
    <property type="match status" value="1"/>
</dbReference>
<dbReference type="InterPro" id="IPR006548">
    <property type="entry name" value="ELAD_HU_SF"/>
</dbReference>
<evidence type="ECO:0000259" key="6">
    <source>
        <dbReference type="PROSITE" id="PS50102"/>
    </source>
</evidence>
<dbReference type="Gene3D" id="3.30.70.330">
    <property type="match status" value="3"/>
</dbReference>